<dbReference type="PANTHER" id="PTHR35179:SF2">
    <property type="entry name" value="START DOMAIN-CONTAINING PROTEIN"/>
    <property type="match status" value="1"/>
</dbReference>
<dbReference type="Proteomes" id="UP000218811">
    <property type="component" value="Unassembled WGS sequence"/>
</dbReference>
<evidence type="ECO:0000313" key="2">
    <source>
        <dbReference type="Proteomes" id="UP000218811"/>
    </source>
</evidence>
<dbReference type="AlphaFoldDB" id="A0A2H3JRU6"/>
<gene>
    <name evidence="1" type="ORF">WOLCODRAFT_150530</name>
</gene>
<evidence type="ECO:0000313" key="1">
    <source>
        <dbReference type="EMBL" id="PCH40488.1"/>
    </source>
</evidence>
<dbReference type="PANTHER" id="PTHR35179">
    <property type="entry name" value="PROTEIN CBG02620"/>
    <property type="match status" value="1"/>
</dbReference>
<proteinExistence type="predicted"/>
<dbReference type="OMA" id="PELLCCY"/>
<protein>
    <recommendedName>
        <fullName evidence="3">Geranylgeranyl pyrophosphate synthetase</fullName>
    </recommendedName>
</protein>
<reference evidence="1 2" key="1">
    <citation type="journal article" date="2012" name="Science">
        <title>The Paleozoic origin of enzymatic lignin decomposition reconstructed from 31 fungal genomes.</title>
        <authorList>
            <person name="Floudas D."/>
            <person name="Binder M."/>
            <person name="Riley R."/>
            <person name="Barry K."/>
            <person name="Blanchette R.A."/>
            <person name="Henrissat B."/>
            <person name="Martinez A.T."/>
            <person name="Otillar R."/>
            <person name="Spatafora J.W."/>
            <person name="Yadav J.S."/>
            <person name="Aerts A."/>
            <person name="Benoit I."/>
            <person name="Boyd A."/>
            <person name="Carlson A."/>
            <person name="Copeland A."/>
            <person name="Coutinho P.M."/>
            <person name="de Vries R.P."/>
            <person name="Ferreira P."/>
            <person name="Findley K."/>
            <person name="Foster B."/>
            <person name="Gaskell J."/>
            <person name="Glotzer D."/>
            <person name="Gorecki P."/>
            <person name="Heitman J."/>
            <person name="Hesse C."/>
            <person name="Hori C."/>
            <person name="Igarashi K."/>
            <person name="Jurgens J.A."/>
            <person name="Kallen N."/>
            <person name="Kersten P."/>
            <person name="Kohler A."/>
            <person name="Kuees U."/>
            <person name="Kumar T.K.A."/>
            <person name="Kuo A."/>
            <person name="LaButti K."/>
            <person name="Larrondo L.F."/>
            <person name="Lindquist E."/>
            <person name="Ling A."/>
            <person name="Lombard V."/>
            <person name="Lucas S."/>
            <person name="Lundell T."/>
            <person name="Martin R."/>
            <person name="McLaughlin D.J."/>
            <person name="Morgenstern I."/>
            <person name="Morin E."/>
            <person name="Murat C."/>
            <person name="Nagy L.G."/>
            <person name="Nolan M."/>
            <person name="Ohm R.A."/>
            <person name="Patyshakuliyeva A."/>
            <person name="Rokas A."/>
            <person name="Ruiz-Duenas F.J."/>
            <person name="Sabat G."/>
            <person name="Salamov A."/>
            <person name="Samejima M."/>
            <person name="Schmutz J."/>
            <person name="Slot J.C."/>
            <person name="St John F."/>
            <person name="Stenlid J."/>
            <person name="Sun H."/>
            <person name="Sun S."/>
            <person name="Syed K."/>
            <person name="Tsang A."/>
            <person name="Wiebenga A."/>
            <person name="Young D."/>
            <person name="Pisabarro A."/>
            <person name="Eastwood D.C."/>
            <person name="Martin F."/>
            <person name="Cullen D."/>
            <person name="Grigoriev I.V."/>
            <person name="Hibbett D.S."/>
        </authorList>
    </citation>
    <scope>NUCLEOTIDE SEQUENCE [LARGE SCALE GENOMIC DNA]</scope>
    <source>
        <strain evidence="1 2">MD-104</strain>
    </source>
</reference>
<keyword evidence="2" id="KW-1185">Reference proteome</keyword>
<accession>A0A2H3JRU6</accession>
<dbReference type="OrthoDB" id="420564at2759"/>
<evidence type="ECO:0008006" key="3">
    <source>
        <dbReference type="Google" id="ProtNLM"/>
    </source>
</evidence>
<dbReference type="EMBL" id="KB468053">
    <property type="protein sequence ID" value="PCH40488.1"/>
    <property type="molecule type" value="Genomic_DNA"/>
</dbReference>
<sequence>MRVGRGLRKAPVATLPLPTLLPESLTSERIQPRNAQLLGSYNWLEARKATMLVPGVPPRWRDPEGPYQILRDRGVYCVEQNAHRLPHSPLLPAMYAVDITSKLTEQKVDWSTVDFVIDRNTLRDFLQWIAKQDTAKFRIDTQLAGERTVLCTRRTVHNKVKIDSMRDGSYKHSFARASAIRDPRFAEEKSASHHRIIKYDYDGLNMVVIYEAGAYTRWPGVRNMIMPDSSPSATAHKSQGNKVKGHLSVIFGGVLVSEDYIAELACCATDTTKELVWKDRYPHMFLSQTPTLLCGVHSSGTVKFVIRRALDDPDMQKADAELQSDFKKLRLLLSDIQRMVIQHGKQGRLSFAYEKGNLRVYDRIDQTNCLPSEVMARFDSRDKL</sequence>
<name>A0A2H3JRU6_WOLCO</name>
<organism evidence="1 2">
    <name type="scientific">Wolfiporia cocos (strain MD-104)</name>
    <name type="common">Brown rot fungus</name>
    <dbReference type="NCBI Taxonomy" id="742152"/>
    <lineage>
        <taxon>Eukaryota</taxon>
        <taxon>Fungi</taxon>
        <taxon>Dikarya</taxon>
        <taxon>Basidiomycota</taxon>
        <taxon>Agaricomycotina</taxon>
        <taxon>Agaricomycetes</taxon>
        <taxon>Polyporales</taxon>
        <taxon>Phaeolaceae</taxon>
        <taxon>Wolfiporia</taxon>
    </lineage>
</organism>
<dbReference type="STRING" id="742152.A0A2H3JRU6"/>